<feature type="domain" description="Metallo-beta-lactamase" evidence="5">
    <location>
        <begin position="20"/>
        <end position="179"/>
    </location>
</feature>
<dbReference type="GO" id="GO:0016787">
    <property type="term" value="F:hydrolase activity"/>
    <property type="evidence" value="ECO:0007669"/>
    <property type="project" value="UniProtKB-KW"/>
</dbReference>
<dbReference type="Pfam" id="PF00753">
    <property type="entry name" value="Lactamase_B"/>
    <property type="match status" value="1"/>
</dbReference>
<dbReference type="AlphaFoldDB" id="A0A381PK50"/>
<keyword evidence="3" id="KW-0378">Hydrolase</keyword>
<keyword evidence="4" id="KW-0862">Zinc</keyword>
<keyword evidence="2" id="KW-0479">Metal-binding</keyword>
<dbReference type="InterPro" id="IPR051453">
    <property type="entry name" value="MBL_Glyoxalase_II"/>
</dbReference>
<evidence type="ECO:0000256" key="1">
    <source>
        <dbReference type="ARBA" id="ARBA00001947"/>
    </source>
</evidence>
<organism evidence="6">
    <name type="scientific">marine metagenome</name>
    <dbReference type="NCBI Taxonomy" id="408172"/>
    <lineage>
        <taxon>unclassified sequences</taxon>
        <taxon>metagenomes</taxon>
        <taxon>ecological metagenomes</taxon>
    </lineage>
</organism>
<dbReference type="Gene3D" id="3.60.15.10">
    <property type="entry name" value="Ribonuclease Z/Hydroxyacylglutathione hydrolase-like"/>
    <property type="match status" value="1"/>
</dbReference>
<evidence type="ECO:0000256" key="4">
    <source>
        <dbReference type="ARBA" id="ARBA00022833"/>
    </source>
</evidence>
<name>A0A381PK50_9ZZZZ</name>
<dbReference type="InterPro" id="IPR001279">
    <property type="entry name" value="Metallo-B-lactamas"/>
</dbReference>
<dbReference type="PANTHER" id="PTHR46233:SF3">
    <property type="entry name" value="HYDROXYACYLGLUTATHIONE HYDROLASE GLOC"/>
    <property type="match status" value="1"/>
</dbReference>
<accession>A0A381PK50</accession>
<evidence type="ECO:0000259" key="5">
    <source>
        <dbReference type="SMART" id="SM00849"/>
    </source>
</evidence>
<reference evidence="6" key="1">
    <citation type="submission" date="2018-05" db="EMBL/GenBank/DDBJ databases">
        <authorList>
            <person name="Lanie J.A."/>
            <person name="Ng W.-L."/>
            <person name="Kazmierczak K.M."/>
            <person name="Andrzejewski T.M."/>
            <person name="Davidsen T.M."/>
            <person name="Wayne K.J."/>
            <person name="Tettelin H."/>
            <person name="Glass J.I."/>
            <person name="Rusch D."/>
            <person name="Podicherti R."/>
            <person name="Tsui H.-C.T."/>
            <person name="Winkler M.E."/>
        </authorList>
    </citation>
    <scope>NUCLEOTIDE SEQUENCE</scope>
</reference>
<dbReference type="SUPFAM" id="SSF56281">
    <property type="entry name" value="Metallo-hydrolase/oxidoreductase"/>
    <property type="match status" value="1"/>
</dbReference>
<evidence type="ECO:0000256" key="2">
    <source>
        <dbReference type="ARBA" id="ARBA00022723"/>
    </source>
</evidence>
<dbReference type="GO" id="GO:0046872">
    <property type="term" value="F:metal ion binding"/>
    <property type="evidence" value="ECO:0007669"/>
    <property type="project" value="UniProtKB-KW"/>
</dbReference>
<dbReference type="PANTHER" id="PTHR46233">
    <property type="entry name" value="HYDROXYACYLGLUTATHIONE HYDROLASE GLOC"/>
    <property type="match status" value="1"/>
</dbReference>
<dbReference type="SMART" id="SM00849">
    <property type="entry name" value="Lactamase_B"/>
    <property type="match status" value="1"/>
</dbReference>
<evidence type="ECO:0000256" key="3">
    <source>
        <dbReference type="ARBA" id="ARBA00022801"/>
    </source>
</evidence>
<evidence type="ECO:0000313" key="6">
    <source>
        <dbReference type="EMBL" id="SUZ67395.1"/>
    </source>
</evidence>
<proteinExistence type="predicted"/>
<dbReference type="EMBL" id="UINC01001010">
    <property type="protein sequence ID" value="SUZ67395.1"/>
    <property type="molecule type" value="Genomic_DNA"/>
</dbReference>
<dbReference type="InterPro" id="IPR036866">
    <property type="entry name" value="RibonucZ/Hydroxyglut_hydro"/>
</dbReference>
<comment type="cofactor">
    <cofactor evidence="1">
        <name>Zn(2+)</name>
        <dbReference type="ChEBI" id="CHEBI:29105"/>
    </cofactor>
</comment>
<gene>
    <name evidence="6" type="ORF">METZ01_LOCUS20249</name>
</gene>
<sequence length="222" mass="24965">MVMKPDTDFSIRTILGGYDRNFTYIITCMRTGMQVCVDAAVEQSSIEPYIRSEPAALLVTHTHGDHIAFLDEYLEQYPNMVILGHPETVPQQGGKAFRAVAHNQTFHLGKLAFTALHTPGHYYDSITYQLESVLFTGDTLFVGRTGRVISARSNIEKLYDSIYNIILTLPKNIRIYPGHDYGDTPTISLQENIASSPLLQASDMNDFKVRMSDYEHSRQPGS</sequence>
<protein>
    <recommendedName>
        <fullName evidence="5">Metallo-beta-lactamase domain-containing protein</fullName>
    </recommendedName>
</protein>